<dbReference type="Gene3D" id="1.25.10.20">
    <property type="entry name" value="Vitellinogen, superhelical"/>
    <property type="match status" value="1"/>
</dbReference>
<evidence type="ECO:0000256" key="3">
    <source>
        <dbReference type="ARBA" id="ARBA00022729"/>
    </source>
</evidence>
<dbReference type="Gene3D" id="2.30.230.10">
    <property type="entry name" value="Lipovitellin, beta-sheet shell regions, chain A"/>
    <property type="match status" value="1"/>
</dbReference>
<keyword evidence="9" id="KW-1185">Reference proteome</keyword>
<feature type="transmembrane region" description="Helical" evidence="6">
    <location>
        <begin position="12"/>
        <end position="32"/>
    </location>
</feature>
<name>A0ABD2N3A3_9CUCU</name>
<keyword evidence="6" id="KW-1133">Transmembrane helix</keyword>
<dbReference type="InterPro" id="IPR015816">
    <property type="entry name" value="Vitellinogen_b-sht_N"/>
</dbReference>
<keyword evidence="3" id="KW-0732">Signal</keyword>
<comment type="subcellular location">
    <subcellularLocation>
        <location evidence="1">Endoplasmic reticulum</location>
    </subcellularLocation>
</comment>
<dbReference type="Pfam" id="PF01347">
    <property type="entry name" value="Vitellogenin_N"/>
    <property type="match status" value="1"/>
</dbReference>
<dbReference type="Pfam" id="PF19444">
    <property type="entry name" value="MTP_lip_bd"/>
    <property type="match status" value="1"/>
</dbReference>
<dbReference type="SUPFAM" id="SSF56968">
    <property type="entry name" value="Lipovitellin-phosvitin complex, beta-sheet shell regions"/>
    <property type="match status" value="1"/>
</dbReference>
<dbReference type="EMBL" id="JABFTP020000062">
    <property type="protein sequence ID" value="KAL3273196.1"/>
    <property type="molecule type" value="Genomic_DNA"/>
</dbReference>
<keyword evidence="4" id="KW-0256">Endoplasmic reticulum</keyword>
<dbReference type="InterPro" id="IPR015819">
    <property type="entry name" value="Lipid_transp_b-sht_shell"/>
</dbReference>
<reference evidence="8 9" key="1">
    <citation type="journal article" date="2021" name="BMC Biol.">
        <title>Horizontally acquired antibacterial genes associated with adaptive radiation of ladybird beetles.</title>
        <authorList>
            <person name="Li H.S."/>
            <person name="Tang X.F."/>
            <person name="Huang Y.H."/>
            <person name="Xu Z.Y."/>
            <person name="Chen M.L."/>
            <person name="Du X.Y."/>
            <person name="Qiu B.Y."/>
            <person name="Chen P.T."/>
            <person name="Zhang W."/>
            <person name="Slipinski A."/>
            <person name="Escalona H.E."/>
            <person name="Waterhouse R.M."/>
            <person name="Zwick A."/>
            <person name="Pang H."/>
        </authorList>
    </citation>
    <scope>NUCLEOTIDE SEQUENCE [LARGE SCALE GENOMIC DNA]</scope>
    <source>
        <strain evidence="8">SYSU2018</strain>
    </source>
</reference>
<keyword evidence="6" id="KW-0472">Membrane</keyword>
<evidence type="ECO:0000313" key="8">
    <source>
        <dbReference type="EMBL" id="KAL3273196.1"/>
    </source>
</evidence>
<feature type="domain" description="Vitellogenin" evidence="7">
    <location>
        <begin position="41"/>
        <end position="658"/>
    </location>
</feature>
<gene>
    <name evidence="8" type="ORF">HHI36_014651</name>
</gene>
<accession>A0ABD2N3A3</accession>
<dbReference type="SUPFAM" id="SSF48431">
    <property type="entry name" value="Lipovitellin-phosvitin complex, superhelical domain"/>
    <property type="match status" value="1"/>
</dbReference>
<keyword evidence="2" id="KW-0813">Transport</keyword>
<protein>
    <recommendedName>
        <fullName evidence="7">Vitellogenin domain-containing protein</fullName>
    </recommendedName>
</protein>
<dbReference type="InterPro" id="IPR011030">
    <property type="entry name" value="Lipovitellin_superhlx_dom"/>
</dbReference>
<evidence type="ECO:0000256" key="2">
    <source>
        <dbReference type="ARBA" id="ARBA00022448"/>
    </source>
</evidence>
<organism evidence="8 9">
    <name type="scientific">Cryptolaemus montrouzieri</name>
    <dbReference type="NCBI Taxonomy" id="559131"/>
    <lineage>
        <taxon>Eukaryota</taxon>
        <taxon>Metazoa</taxon>
        <taxon>Ecdysozoa</taxon>
        <taxon>Arthropoda</taxon>
        <taxon>Hexapoda</taxon>
        <taxon>Insecta</taxon>
        <taxon>Pterygota</taxon>
        <taxon>Neoptera</taxon>
        <taxon>Endopterygota</taxon>
        <taxon>Coleoptera</taxon>
        <taxon>Polyphaga</taxon>
        <taxon>Cucujiformia</taxon>
        <taxon>Coccinelloidea</taxon>
        <taxon>Coccinellidae</taxon>
        <taxon>Scymninae</taxon>
        <taxon>Scymnini</taxon>
        <taxon>Cryptolaemus</taxon>
    </lineage>
</organism>
<dbReference type="PANTHER" id="PTHR13024">
    <property type="entry name" value="MICROSOMAL TRIGLYCERIDE TRANSFER PROTEIN, LARGE SUBUNIT"/>
    <property type="match status" value="1"/>
</dbReference>
<dbReference type="GO" id="GO:0005319">
    <property type="term" value="F:lipid transporter activity"/>
    <property type="evidence" value="ECO:0007669"/>
    <property type="project" value="UniProtKB-ARBA"/>
</dbReference>
<dbReference type="AlphaFoldDB" id="A0ABD2N3A3"/>
<dbReference type="Proteomes" id="UP001516400">
    <property type="component" value="Unassembled WGS sequence"/>
</dbReference>
<keyword evidence="6" id="KW-0812">Transmembrane</keyword>
<dbReference type="PROSITE" id="PS51211">
    <property type="entry name" value="VITELLOGENIN"/>
    <property type="match status" value="1"/>
</dbReference>
<dbReference type="GO" id="GO:0005783">
    <property type="term" value="C:endoplasmic reticulum"/>
    <property type="evidence" value="ECO:0007669"/>
    <property type="project" value="UniProtKB-SubCell"/>
</dbReference>
<dbReference type="InterPro" id="IPR001747">
    <property type="entry name" value="Vitellogenin_N"/>
</dbReference>
<evidence type="ECO:0000259" key="7">
    <source>
        <dbReference type="PROSITE" id="PS51211"/>
    </source>
</evidence>
<sequence>MLTKFSSHSIFYILIVWILGTCYGFVLLSSAAGHTGDVKLFIPGEELVYNLHSTVLMNEKDGDSKNVGFFTSAEVLVQVIYSQENQKILKLKINNPKLHIKSRKAPSPDGFVYHTSELEKFRNQPFYIHWNNGKIEKFLVNRDESITMVNVKKGIASLFQFQILDGTYDETDASGTCTVEYTSPNQQKISKTKKNCISSDLPYFRNPEVTLDTFVNSIRNVEYELNSDHKYFKSIKAQEKHIMAVSSANYIGNQIFSDQILEFVENTQDKIAIVSGTVEGILKNLISSDDLKQESLKIEKENIPTDDIKSFPAAVNELRDQLISDNLGSAGPAKAFIKLVTIARVAKKEEIKKALNGKKNVEILSQLLDVLGSTPTLASYEAVMSKLDFTKEDQIDLCERYLWALSLGANPNPDIAEKLFLKYKKSNDIPVKLNETLLLTLGSMSYKMNLRSPPLGEKVTQKLEKLILEKLRNSKSEESFPYLRALKNLKSPTTIPDLLKKIKEGTSKEGVLAWKALKVFDRKNWNGDVLKAARKAFLQLDRKYDSSSRTIASEILLESKPNDDTLREIIFHIATNDTSYEVRQYALQKIRMLSENDLELQRRVLAIIKPDRKINNYSILNPRGLSTAIKRYFIKNQSGNGSLVSLQEINNAVVKQGIVNIVWEKGTITNELFSLGLFTSGLTSFLSSDNEEIDEEPEQASAGMELTVLGTQFRPFVFFNGQGELMGHVWTGTASEKTTAYQALIMLQDHLEYLRLGSGFIVELDLKGAVSFDLGGKVEISIWGRTAESLVEKRAGIFLTGSMKLYNSFVRVQVEFTATLEPQLKLQSDIDFSSHMRFCMRVSQVDVIVKHNVYKIERIPGSKHKLRIAKYRKSNFPGFTYALNRKNNEMCSAIQQ</sequence>
<dbReference type="PANTHER" id="PTHR13024:SF0">
    <property type="entry name" value="MICROSOMAL TRIACYLGLYCEROL TRANSFER PROTEIN"/>
    <property type="match status" value="1"/>
</dbReference>
<evidence type="ECO:0000313" key="9">
    <source>
        <dbReference type="Proteomes" id="UP001516400"/>
    </source>
</evidence>
<evidence type="ECO:0000256" key="4">
    <source>
        <dbReference type="ARBA" id="ARBA00022824"/>
    </source>
</evidence>
<evidence type="ECO:0000256" key="6">
    <source>
        <dbReference type="SAM" id="Phobius"/>
    </source>
</evidence>
<dbReference type="InterPro" id="IPR039988">
    <property type="entry name" value="MTTP"/>
</dbReference>
<dbReference type="SMART" id="SM00638">
    <property type="entry name" value="LPD_N"/>
    <property type="match status" value="1"/>
</dbReference>
<evidence type="ECO:0000256" key="1">
    <source>
        <dbReference type="ARBA" id="ARBA00004240"/>
    </source>
</evidence>
<comment type="caution">
    <text evidence="8">The sequence shown here is derived from an EMBL/GenBank/DDBJ whole genome shotgun (WGS) entry which is preliminary data.</text>
</comment>
<comment type="caution">
    <text evidence="5">Lacks conserved residue(s) required for the propagation of feature annotation.</text>
</comment>
<proteinExistence type="predicted"/>
<dbReference type="InterPro" id="IPR045811">
    <property type="entry name" value="MTP_lip-bd"/>
</dbReference>
<evidence type="ECO:0000256" key="5">
    <source>
        <dbReference type="PROSITE-ProRule" id="PRU00557"/>
    </source>
</evidence>